<dbReference type="PROSITE" id="PS50297">
    <property type="entry name" value="ANK_REP_REGION"/>
    <property type="match status" value="1"/>
</dbReference>
<proteinExistence type="predicted"/>
<dbReference type="PANTHER" id="PTHR24198:SF165">
    <property type="entry name" value="ANKYRIN REPEAT-CONTAINING PROTEIN-RELATED"/>
    <property type="match status" value="1"/>
</dbReference>
<dbReference type="Pfam" id="PF12796">
    <property type="entry name" value="Ank_2"/>
    <property type="match status" value="1"/>
</dbReference>
<dbReference type="InterPro" id="IPR002110">
    <property type="entry name" value="Ankyrin_rpt"/>
</dbReference>
<dbReference type="EMBL" id="MF405918">
    <property type="protein sequence ID" value="QKU33458.1"/>
    <property type="molecule type" value="Genomic_DNA"/>
</dbReference>
<dbReference type="GeneID" id="80516749"/>
<protein>
    <submittedName>
        <fullName evidence="3">Putative ankyrin repeat protein</fullName>
    </submittedName>
</protein>
<dbReference type="InterPro" id="IPR036770">
    <property type="entry name" value="Ankyrin_rpt-contain_sf"/>
</dbReference>
<dbReference type="PANTHER" id="PTHR24198">
    <property type="entry name" value="ANKYRIN REPEAT AND PROTEIN KINASE DOMAIN-CONTAINING PROTEIN"/>
    <property type="match status" value="1"/>
</dbReference>
<evidence type="ECO:0000313" key="3">
    <source>
        <dbReference type="EMBL" id="QKU33458.1"/>
    </source>
</evidence>
<name>A0A6N1NMU5_9VIRU</name>
<reference evidence="3" key="1">
    <citation type="submission" date="2017-06" db="EMBL/GenBank/DDBJ databases">
        <authorList>
            <person name="Assis F.L."/>
            <person name="Abrahao J.S."/>
            <person name="Silva L."/>
            <person name="Khalil J.B."/>
            <person name="Rodrigues R."/>
            <person name="Silva L.S."/>
            <person name="Boratto P."/>
            <person name="Andrade M."/>
            <person name="Kroon E.G."/>
            <person name="Ribeiro B."/>
            <person name="Bergier I."/>
            <person name="Seligmann H."/>
            <person name="Ghigo E."/>
            <person name="Colson P."/>
            <person name="Levasseur A."/>
            <person name="Raoult D."/>
            <person name="Scola B.L."/>
        </authorList>
    </citation>
    <scope>NUCLEOTIDE SEQUENCE</scope>
    <source>
        <strain evidence="3">Deep ocean</strain>
    </source>
</reference>
<keyword evidence="1" id="KW-0677">Repeat</keyword>
<evidence type="ECO:0000256" key="1">
    <source>
        <dbReference type="ARBA" id="ARBA00022737"/>
    </source>
</evidence>
<accession>A0A6N1NMU5</accession>
<keyword evidence="2" id="KW-0040">ANK repeat</keyword>
<dbReference type="Gene3D" id="1.25.40.20">
    <property type="entry name" value="Ankyrin repeat-containing domain"/>
    <property type="match status" value="1"/>
</dbReference>
<dbReference type="PROSITE" id="PS50088">
    <property type="entry name" value="ANK_REPEAT"/>
    <property type="match status" value="1"/>
</dbReference>
<evidence type="ECO:0000256" key="2">
    <source>
        <dbReference type="ARBA" id="ARBA00023043"/>
    </source>
</evidence>
<dbReference type="SMART" id="SM00248">
    <property type="entry name" value="ANK"/>
    <property type="match status" value="4"/>
</dbReference>
<dbReference type="SUPFAM" id="SSF48403">
    <property type="entry name" value="Ankyrin repeat"/>
    <property type="match status" value="1"/>
</dbReference>
<reference evidence="3" key="2">
    <citation type="journal article" date="2018" name="Nat. Commun.">
        <title>Tailed giant Tupanvirus possesses the most complete translational apparatus of the known virosphere.</title>
        <authorList>
            <person name="Abrahao J."/>
            <person name="Silva L."/>
            <person name="Silva L.S."/>
            <person name="Khalil J.Y.B."/>
            <person name="Rodrigues R."/>
            <person name="Arantes T."/>
            <person name="Assis F."/>
            <person name="Boratto P."/>
            <person name="Andrade M."/>
            <person name="Kroon E.G."/>
            <person name="Ribeiro B."/>
            <person name="Bergier I."/>
            <person name="Seligmann H."/>
            <person name="Ghigo E."/>
            <person name="Colson P."/>
            <person name="Levasseur A."/>
            <person name="Kroemer G."/>
            <person name="Raoult D."/>
            <person name="La Scola B."/>
        </authorList>
    </citation>
    <scope>NUCLEOTIDE SEQUENCE [LARGE SCALE GENOMIC DNA]</scope>
    <source>
        <strain evidence="3">Deep ocean</strain>
    </source>
</reference>
<dbReference type="RefSeq" id="YP_010780058.1">
    <property type="nucleotide sequence ID" value="NC_075038.1"/>
</dbReference>
<sequence length="400" mass="45745">MDKYVQLLIDHFNLTINDVFKNNICGIQIALSTISLDKYYNAIELLIDNNFPPEYYHDLLSMCIRANNIKSIALLLNFDVGLNLYQYSSAVKYCDLPLLELLLDSNNNLNPKEDLTMALNIAVVHGYYDKVIKLLQYNIPVECYKLPLLTSIKHNHYDITKILIESGVCINFGYEYYFYSSIYNTENHVIGIDGASNIKKNLPLNLAISMGHTKIIKLLLQHGAIIDPGINKGFILACKLNYIDTVKLVLDSGYDITKDNVTLSTCIMCDNTDILELLIKYGLVINNNISNINSVLCNLNVKIHKYECLKLLFDYGYILTDGLTLACVLNQCIKNYAFSSFDLVLKHMETNYIPIPRVLETEINDLELVHLCNKYSIEYRAKERGYGISFYFLILINIKK</sequence>
<organism evidence="3">
    <name type="scientific">Tupanvirus deep ocean</name>
    <dbReference type="NCBI Taxonomy" id="2126984"/>
    <lineage>
        <taxon>Viruses</taxon>
        <taxon>Varidnaviria</taxon>
        <taxon>Bamfordvirae</taxon>
        <taxon>Nucleocytoviricota</taxon>
        <taxon>Megaviricetes</taxon>
        <taxon>Imitervirales</taxon>
        <taxon>Mimiviridae</taxon>
        <taxon>Megamimivirinae</taxon>
        <taxon>Tupanvirus</taxon>
        <taxon>Tupanvirus altamarinense</taxon>
    </lineage>
</organism>
<dbReference type="KEGG" id="vg:80516749"/>